<protein>
    <submittedName>
        <fullName evidence="1">Uncharacterized protein</fullName>
    </submittedName>
</protein>
<dbReference type="AlphaFoldDB" id="A0A935T8V4"/>
<evidence type="ECO:0000313" key="1">
    <source>
        <dbReference type="EMBL" id="MBK7954246.1"/>
    </source>
</evidence>
<proteinExistence type="predicted"/>
<reference evidence="1 2" key="1">
    <citation type="submission" date="2020-10" db="EMBL/GenBank/DDBJ databases">
        <title>Connecting structure to function with the recovery of over 1000 high-quality activated sludge metagenome-assembled genomes encoding full-length rRNA genes using long-read sequencing.</title>
        <authorList>
            <person name="Singleton C.M."/>
            <person name="Petriglieri F."/>
            <person name="Kristensen J.M."/>
            <person name="Kirkegaard R.H."/>
            <person name="Michaelsen T.Y."/>
            <person name="Andersen M.H."/>
            <person name="Karst S.M."/>
            <person name="Dueholm M.S."/>
            <person name="Nielsen P.H."/>
            <person name="Albertsen M."/>
        </authorList>
    </citation>
    <scope>NUCLEOTIDE SEQUENCE [LARGE SCALE GENOMIC DNA]</scope>
    <source>
        <strain evidence="1">Fred_18-Q3-R57-64_BAT3C.720</strain>
    </source>
</reference>
<accession>A0A935T8V4</accession>
<dbReference type="Proteomes" id="UP000706151">
    <property type="component" value="Unassembled WGS sequence"/>
</dbReference>
<name>A0A935T8V4_9PROT</name>
<dbReference type="EMBL" id="JADJOT010000008">
    <property type="protein sequence ID" value="MBK7954246.1"/>
    <property type="molecule type" value="Genomic_DNA"/>
</dbReference>
<gene>
    <name evidence="1" type="ORF">IPK02_09945</name>
</gene>
<organism evidence="1 2">
    <name type="scientific">Candidatus Accumulibacter affinis</name>
    <dbReference type="NCBI Taxonomy" id="2954384"/>
    <lineage>
        <taxon>Bacteria</taxon>
        <taxon>Pseudomonadati</taxon>
        <taxon>Pseudomonadota</taxon>
        <taxon>Betaproteobacteria</taxon>
        <taxon>Candidatus Accumulibacter</taxon>
    </lineage>
</organism>
<evidence type="ECO:0000313" key="2">
    <source>
        <dbReference type="Proteomes" id="UP000706151"/>
    </source>
</evidence>
<sequence>MSIQLLTQEDHQEHSFVIDETIRANGHGGPALELCRLTASCLSLLAFDESEGDHDPASSDAAAGAVRGYRPALHHQDGPERLQGQVVTFDRESCLLYKTQLDKLLLPEASAVVMTVNANEPQYKALSRIRDEEDRLVDGFLNCGNTRV</sequence>
<comment type="caution">
    <text evidence="1">The sequence shown here is derived from an EMBL/GenBank/DDBJ whole genome shotgun (WGS) entry which is preliminary data.</text>
</comment>